<dbReference type="EMBL" id="ACEB01000040">
    <property type="protein sequence ID" value="EEG26005.1"/>
    <property type="molecule type" value="Genomic_DNA"/>
</dbReference>
<dbReference type="HOGENOM" id="CLU_3116884_0_0_11"/>
<gene>
    <name evidence="1" type="ORF">CORMATOL_02479</name>
</gene>
<proteinExistence type="predicted"/>
<evidence type="ECO:0000313" key="1">
    <source>
        <dbReference type="EMBL" id="EEG26005.1"/>
    </source>
</evidence>
<evidence type="ECO:0000313" key="2">
    <source>
        <dbReference type="Proteomes" id="UP000006247"/>
    </source>
</evidence>
<name>C0E646_9CORY</name>
<reference evidence="1 2" key="1">
    <citation type="submission" date="2009-01" db="EMBL/GenBank/DDBJ databases">
        <authorList>
            <person name="Fulton L."/>
            <person name="Clifton S."/>
            <person name="Chinwalla A.T."/>
            <person name="Mitreva M."/>
            <person name="Sodergren E."/>
            <person name="Weinstock G."/>
            <person name="Clifton S."/>
            <person name="Dooling D.J."/>
            <person name="Fulton B."/>
            <person name="Minx P."/>
            <person name="Pepin K.H."/>
            <person name="Johnson M."/>
            <person name="Bhonagiri V."/>
            <person name="Nash W.E."/>
            <person name="Mardis E.R."/>
            <person name="Wilson R.K."/>
        </authorList>
    </citation>
    <scope>NUCLEOTIDE SEQUENCE [LARGE SCALE GENOMIC DNA]</scope>
    <source>
        <strain evidence="1 2">ATCC 33806</strain>
    </source>
</reference>
<dbReference type="Proteomes" id="UP000006247">
    <property type="component" value="Unassembled WGS sequence"/>
</dbReference>
<dbReference type="AlphaFoldDB" id="C0E646"/>
<comment type="caution">
    <text evidence="1">The sequence shown here is derived from an EMBL/GenBank/DDBJ whole genome shotgun (WGS) entry which is preliminary data.</text>
</comment>
<organism evidence="1 2">
    <name type="scientific">Corynebacterium matruchotii ATCC 33806</name>
    <dbReference type="NCBI Taxonomy" id="566549"/>
    <lineage>
        <taxon>Bacteria</taxon>
        <taxon>Bacillati</taxon>
        <taxon>Actinomycetota</taxon>
        <taxon>Actinomycetes</taxon>
        <taxon>Mycobacteriales</taxon>
        <taxon>Corynebacteriaceae</taxon>
        <taxon>Corynebacterium</taxon>
    </lineage>
</organism>
<sequence>MNPQVTQPYPQNPVSKLASWDYGIDNTERWYAKTALDWHYAAGGLHPMGL</sequence>
<accession>C0E646</accession>
<protein>
    <submittedName>
        <fullName evidence="1">Uncharacterized protein</fullName>
    </submittedName>
</protein>